<comment type="catalytic activity">
    <reaction evidence="7">
        <text>tRNA(Asx) + L-aspartate + ATP = L-aspartyl-tRNA(Asx) + AMP + diphosphate</text>
        <dbReference type="Rhea" id="RHEA:18349"/>
        <dbReference type="Rhea" id="RHEA-COMP:9710"/>
        <dbReference type="Rhea" id="RHEA-COMP:9711"/>
        <dbReference type="ChEBI" id="CHEBI:29991"/>
        <dbReference type="ChEBI" id="CHEBI:30616"/>
        <dbReference type="ChEBI" id="CHEBI:33019"/>
        <dbReference type="ChEBI" id="CHEBI:78442"/>
        <dbReference type="ChEBI" id="CHEBI:78516"/>
        <dbReference type="ChEBI" id="CHEBI:456215"/>
        <dbReference type="EC" id="6.1.1.23"/>
    </reaction>
</comment>
<dbReference type="NCBIfam" id="TIGR00459">
    <property type="entry name" value="aspS_bact"/>
    <property type="match status" value="1"/>
</dbReference>
<dbReference type="EC" id="6.1.1.23" evidence="7"/>
<feature type="domain" description="Aminoacyl-transfer RNA synthetases class-II family profile" evidence="8">
    <location>
        <begin position="148"/>
        <end position="560"/>
    </location>
</feature>
<comment type="function">
    <text evidence="7">Aspartyl-tRNA synthetase with relaxed tRNA specificity since it is able to aspartylate not only its cognate tRNA(Asp) but also tRNA(Asn). Reaction proceeds in two steps: L-aspartate is first activated by ATP to form Asp-AMP and then transferred to the acceptor end of tRNA(Asp/Asn).</text>
</comment>
<feature type="binding site" evidence="7">
    <location>
        <position position="453"/>
    </location>
    <ligand>
        <name>L-aspartate</name>
        <dbReference type="ChEBI" id="CHEBI:29991"/>
    </ligand>
</feature>
<dbReference type="PANTHER" id="PTHR22594:SF5">
    <property type="entry name" value="ASPARTATE--TRNA LIGASE, MITOCHONDRIAL"/>
    <property type="match status" value="1"/>
</dbReference>
<dbReference type="Pfam" id="PF02938">
    <property type="entry name" value="GAD"/>
    <property type="match status" value="1"/>
</dbReference>
<feature type="binding site" evidence="7">
    <location>
        <position position="225"/>
    </location>
    <ligand>
        <name>L-aspartate</name>
        <dbReference type="ChEBI" id="CHEBI:29991"/>
    </ligand>
</feature>
<dbReference type="GO" id="GO:0005524">
    <property type="term" value="F:ATP binding"/>
    <property type="evidence" value="ECO:0007669"/>
    <property type="project" value="UniProtKB-UniRule"/>
</dbReference>
<dbReference type="PRINTS" id="PR01042">
    <property type="entry name" value="TRNASYNTHASP"/>
</dbReference>
<dbReference type="SUPFAM" id="SSF55261">
    <property type="entry name" value="GAD domain-like"/>
    <property type="match status" value="1"/>
</dbReference>
<evidence type="ECO:0000256" key="1">
    <source>
        <dbReference type="ARBA" id="ARBA00006303"/>
    </source>
</evidence>
<keyword evidence="7" id="KW-0963">Cytoplasm</keyword>
<dbReference type="Gene3D" id="3.30.930.10">
    <property type="entry name" value="Bira Bifunctional Protein, Domain 2"/>
    <property type="match status" value="1"/>
</dbReference>
<dbReference type="InterPro" id="IPR045864">
    <property type="entry name" value="aa-tRNA-synth_II/BPL/LPL"/>
</dbReference>
<evidence type="ECO:0000313" key="10">
    <source>
        <dbReference type="Proteomes" id="UP000576480"/>
    </source>
</evidence>
<dbReference type="PANTHER" id="PTHR22594">
    <property type="entry name" value="ASPARTYL/LYSYL-TRNA SYNTHETASE"/>
    <property type="match status" value="1"/>
</dbReference>
<evidence type="ECO:0000256" key="4">
    <source>
        <dbReference type="ARBA" id="ARBA00022840"/>
    </source>
</evidence>
<comment type="similarity">
    <text evidence="1 7">Belongs to the class-II aminoacyl-tRNA synthetase family. Type 1 subfamily.</text>
</comment>
<dbReference type="InterPro" id="IPR006195">
    <property type="entry name" value="aa-tRNA-synth_II"/>
</dbReference>
<reference evidence="9 10" key="1">
    <citation type="journal article" date="2020" name="Front. Microbiol.">
        <title>Single-cell genomics of novel Actinobacteria with the Wood-Ljungdahl pathway discovered in a serpentinizing system.</title>
        <authorList>
            <person name="Merino N."/>
            <person name="Kawai M."/>
            <person name="Boyd E.S."/>
            <person name="Colman D.R."/>
            <person name="McGlynn S.E."/>
            <person name="Nealson K.H."/>
            <person name="Kurokawa K."/>
            <person name="Hongoh Y."/>
        </authorList>
    </citation>
    <scope>NUCLEOTIDE SEQUENCE [LARGE SCALE GENOMIC DNA]</scope>
    <source>
        <strain evidence="9 10">S43</strain>
    </source>
</reference>
<dbReference type="InterPro" id="IPR004365">
    <property type="entry name" value="NA-bd_OB_tRNA"/>
</dbReference>
<evidence type="ECO:0000256" key="3">
    <source>
        <dbReference type="ARBA" id="ARBA00022741"/>
    </source>
</evidence>
<dbReference type="Pfam" id="PF00152">
    <property type="entry name" value="tRNA-synt_2"/>
    <property type="match status" value="1"/>
</dbReference>
<accession>A0A6V8PR84</accession>
<dbReference type="Proteomes" id="UP000576480">
    <property type="component" value="Unassembled WGS sequence"/>
</dbReference>
<evidence type="ECO:0000256" key="7">
    <source>
        <dbReference type="HAMAP-Rule" id="MF_00044"/>
    </source>
</evidence>
<evidence type="ECO:0000259" key="8">
    <source>
        <dbReference type="PROSITE" id="PS50862"/>
    </source>
</evidence>
<dbReference type="InterPro" id="IPR002312">
    <property type="entry name" value="Asp/Asn-tRNA-synth_IIb"/>
</dbReference>
<feature type="binding site" evidence="7">
    <location>
        <position position="487"/>
    </location>
    <ligand>
        <name>ATP</name>
        <dbReference type="ChEBI" id="CHEBI:30616"/>
    </ligand>
</feature>
<dbReference type="PROSITE" id="PS50862">
    <property type="entry name" value="AA_TRNA_LIGASE_II"/>
    <property type="match status" value="1"/>
</dbReference>
<dbReference type="Pfam" id="PF01336">
    <property type="entry name" value="tRNA_anti-codon"/>
    <property type="match status" value="1"/>
</dbReference>
<sequence>MQKEKYRTHWCGELGLDHKGTSVSLCGWVHRRRDHGGLIFLDLRDRSGLIQTVIDPREFQEVFELAKSIRGEYVCQIRGTVAERPEGTANPRIKTGEVEVRVSELKVLSESRTPPFPTEDDINVDDRLRLEYRYLDLRRSKPLNNLLMRHKVALEVRKFLDEKSFVEVETPILSKSTPEGARDFLVPSRLQPGQFYALPQSPQLFKQILMISGLERYFQIARCFRDEDLRADRQPELTQIDMEMSFVHREHILTLCEEMLSHLFRTVLEVEIKTPFPRISYMESRRSYGTDKPDLRFNLAIVELSHIFTHTQLQVFGRTLEEGGVIRGIRAEGCADLSRRDIQGLEDVVKQFGARGLAWFKVKEDLTVDSPVSKFLSDQEKKLMVENFEARAGSLLLIVADREEVVCSSLSNLREKLGQQLGLIDRDKFSFAWVIDFPLFEYDEEEKRLKSHHHPFTRPTEESLVYLESDPLKVMADAYDLVLNGVEIAGGSLRIFFPELQRKIFKILGLSPERIEKSFGFFLKALEYGVPPHGGIAFGLDRLLMLMAGEDSIREVIAFPKTQSATCPLTGSPDYVEKEQLEELGIEIKELE</sequence>
<comment type="caution">
    <text evidence="9">The sequence shown here is derived from an EMBL/GenBank/DDBJ whole genome shotgun (WGS) entry which is preliminary data.</text>
</comment>
<dbReference type="GO" id="GO:0003676">
    <property type="term" value="F:nucleic acid binding"/>
    <property type="evidence" value="ECO:0007669"/>
    <property type="project" value="InterPro"/>
</dbReference>
<dbReference type="InterPro" id="IPR047089">
    <property type="entry name" value="Asp-tRNA-ligase_1_N"/>
</dbReference>
<evidence type="ECO:0000313" key="9">
    <source>
        <dbReference type="EMBL" id="GFP34703.1"/>
    </source>
</evidence>
<evidence type="ECO:0000256" key="2">
    <source>
        <dbReference type="ARBA" id="ARBA00022598"/>
    </source>
</evidence>
<feature type="binding site" evidence="7">
    <location>
        <begin position="539"/>
        <end position="542"/>
    </location>
    <ligand>
        <name>ATP</name>
        <dbReference type="ChEBI" id="CHEBI:30616"/>
    </ligand>
</feature>
<name>A0A6V8PR84_9ACTN</name>
<keyword evidence="5 7" id="KW-0648">Protein biosynthesis</keyword>
<dbReference type="InterPro" id="IPR047090">
    <property type="entry name" value="AspRS_core"/>
</dbReference>
<dbReference type="InterPro" id="IPR004364">
    <property type="entry name" value="Aa-tRNA-synt_II"/>
</dbReference>
<dbReference type="GO" id="GO:0050560">
    <property type="term" value="F:aspartate-tRNA(Asn) ligase activity"/>
    <property type="evidence" value="ECO:0007669"/>
    <property type="project" value="UniProtKB-EC"/>
</dbReference>
<feature type="site" description="Important for tRNA non-discrimination" evidence="7">
    <location>
        <position position="87"/>
    </location>
</feature>
<dbReference type="HAMAP" id="MF_00044">
    <property type="entry name" value="Asp_tRNA_synth_type1"/>
    <property type="match status" value="1"/>
</dbReference>
<dbReference type="InterPro" id="IPR012340">
    <property type="entry name" value="NA-bd_OB-fold"/>
</dbReference>
<dbReference type="InterPro" id="IPR004115">
    <property type="entry name" value="GAD-like_sf"/>
</dbReference>
<feature type="binding site" evidence="7">
    <location>
        <position position="494"/>
    </location>
    <ligand>
        <name>L-aspartate</name>
        <dbReference type="ChEBI" id="CHEBI:29991"/>
    </ligand>
</feature>
<proteinExistence type="inferred from homology"/>
<dbReference type="GO" id="GO:0006422">
    <property type="term" value="P:aspartyl-tRNA aminoacylation"/>
    <property type="evidence" value="ECO:0007669"/>
    <property type="project" value="UniProtKB-UniRule"/>
</dbReference>
<dbReference type="CDD" id="cd00777">
    <property type="entry name" value="AspRS_core"/>
    <property type="match status" value="1"/>
</dbReference>
<dbReference type="SUPFAM" id="SSF55681">
    <property type="entry name" value="Class II aaRS and biotin synthetases"/>
    <property type="match status" value="1"/>
</dbReference>
<dbReference type="NCBIfam" id="NF001750">
    <property type="entry name" value="PRK00476.1"/>
    <property type="match status" value="1"/>
</dbReference>
<feature type="region of interest" description="Aspartate" evidence="7">
    <location>
        <begin position="203"/>
        <end position="206"/>
    </location>
</feature>
<keyword evidence="3 7" id="KW-0547">Nucleotide-binding</keyword>
<comment type="subcellular location">
    <subcellularLocation>
        <location evidence="7">Cytoplasm</location>
    </subcellularLocation>
</comment>
<dbReference type="Gene3D" id="3.30.1360.30">
    <property type="entry name" value="GAD-like domain"/>
    <property type="match status" value="1"/>
</dbReference>
<protein>
    <recommendedName>
        <fullName evidence="7">Aspartate--tRNA(Asp/Asn) ligase</fullName>
        <ecNumber evidence="7">6.1.1.23</ecNumber>
    </recommendedName>
    <alternativeName>
        <fullName evidence="7">Aspartyl-tRNA synthetase</fullName>
        <shortName evidence="7">AspRS</shortName>
    </alternativeName>
    <alternativeName>
        <fullName evidence="7">Non-discriminating aspartyl-tRNA synthetase</fullName>
        <shortName evidence="7">ND-AspRS</shortName>
    </alternativeName>
</protein>
<feature type="binding site" evidence="7">
    <location>
        <begin position="225"/>
        <end position="227"/>
    </location>
    <ligand>
        <name>ATP</name>
        <dbReference type="ChEBI" id="CHEBI:30616"/>
    </ligand>
</feature>
<feature type="binding site" evidence="7">
    <location>
        <position position="234"/>
    </location>
    <ligand>
        <name>ATP</name>
        <dbReference type="ChEBI" id="CHEBI:30616"/>
    </ligand>
</feature>
<dbReference type="AlphaFoldDB" id="A0A6V8PR84"/>
<dbReference type="Gene3D" id="2.40.50.140">
    <property type="entry name" value="Nucleic acid-binding proteins"/>
    <property type="match status" value="1"/>
</dbReference>
<dbReference type="CDD" id="cd04317">
    <property type="entry name" value="EcAspRS_like_N"/>
    <property type="match status" value="1"/>
</dbReference>
<evidence type="ECO:0000256" key="6">
    <source>
        <dbReference type="ARBA" id="ARBA00023146"/>
    </source>
</evidence>
<organism evidence="9 10">
    <name type="scientific">Candidatus Hakubella thermalkaliphila</name>
    <dbReference type="NCBI Taxonomy" id="2754717"/>
    <lineage>
        <taxon>Bacteria</taxon>
        <taxon>Bacillati</taxon>
        <taxon>Actinomycetota</taxon>
        <taxon>Actinomycetota incertae sedis</taxon>
        <taxon>Candidatus Hakubellales</taxon>
        <taxon>Candidatus Hakubellaceae</taxon>
        <taxon>Candidatus Hakubella</taxon>
    </lineage>
</organism>
<comment type="subunit">
    <text evidence="7">Homodimer.</text>
</comment>
<dbReference type="RefSeq" id="WP_176229432.1">
    <property type="nucleotide sequence ID" value="NZ_BLSB01000018.1"/>
</dbReference>
<keyword evidence="6 7" id="KW-0030">Aminoacyl-tRNA synthetase</keyword>
<keyword evidence="2 7" id="KW-0436">Ligase</keyword>
<dbReference type="InterPro" id="IPR004524">
    <property type="entry name" value="Asp-tRNA-ligase_1"/>
</dbReference>
<dbReference type="EMBL" id="BLSB01000018">
    <property type="protein sequence ID" value="GFP34703.1"/>
    <property type="molecule type" value="Genomic_DNA"/>
</dbReference>
<dbReference type="InterPro" id="IPR029351">
    <property type="entry name" value="GAD_dom"/>
</dbReference>
<keyword evidence="4 7" id="KW-0067">ATP-binding</keyword>
<evidence type="ECO:0000256" key="5">
    <source>
        <dbReference type="ARBA" id="ARBA00022917"/>
    </source>
</evidence>
<dbReference type="SUPFAM" id="SSF50249">
    <property type="entry name" value="Nucleic acid-binding proteins"/>
    <property type="match status" value="1"/>
</dbReference>
<dbReference type="GO" id="GO:0005737">
    <property type="term" value="C:cytoplasm"/>
    <property type="evidence" value="ECO:0007669"/>
    <property type="project" value="UniProtKB-SubCell"/>
</dbReference>
<gene>
    <name evidence="7" type="primary">aspS</name>
    <name evidence="9" type="ORF">HKBW3S43_00495</name>
</gene>
<dbReference type="GO" id="GO:0004815">
    <property type="term" value="F:aspartate-tRNA ligase activity"/>
    <property type="evidence" value="ECO:0007669"/>
    <property type="project" value="UniProtKB-UniRule"/>
</dbReference>
<feature type="site" description="Important for tRNA non-discrimination" evidence="7">
    <location>
        <position position="35"/>
    </location>
</feature>
<feature type="binding site" evidence="7">
    <location>
        <position position="179"/>
    </location>
    <ligand>
        <name>L-aspartate</name>
        <dbReference type="ChEBI" id="CHEBI:29991"/>
    </ligand>
</feature>